<evidence type="ECO:0000313" key="3">
    <source>
        <dbReference type="EMBL" id="QSQ26158.1"/>
    </source>
</evidence>
<proteinExistence type="predicted"/>
<evidence type="ECO:0000256" key="1">
    <source>
        <dbReference type="SAM" id="MobiDB-lite"/>
    </source>
</evidence>
<evidence type="ECO:0000313" key="4">
    <source>
        <dbReference type="Proteomes" id="UP000662747"/>
    </source>
</evidence>
<dbReference type="RefSeq" id="WP_206727708.1">
    <property type="nucleotide sequence ID" value="NZ_CP071090.1"/>
</dbReference>
<name>A0ABX7P6S8_9BACT</name>
<protein>
    <recommendedName>
        <fullName evidence="5">Lipoprotein</fullName>
    </recommendedName>
</protein>
<gene>
    <name evidence="3" type="ORF">JY651_15020</name>
</gene>
<accession>A0ABX7P6S8</accession>
<feature type="compositionally biased region" description="Low complexity" evidence="1">
    <location>
        <begin position="197"/>
        <end position="210"/>
    </location>
</feature>
<organism evidence="3 4">
    <name type="scientific">Pyxidicoccus parkwayensis</name>
    <dbReference type="NCBI Taxonomy" id="2813578"/>
    <lineage>
        <taxon>Bacteria</taxon>
        <taxon>Pseudomonadati</taxon>
        <taxon>Myxococcota</taxon>
        <taxon>Myxococcia</taxon>
        <taxon>Myxococcales</taxon>
        <taxon>Cystobacterineae</taxon>
        <taxon>Myxococcaceae</taxon>
        <taxon>Pyxidicoccus</taxon>
    </lineage>
</organism>
<feature type="signal peptide" evidence="2">
    <location>
        <begin position="1"/>
        <end position="22"/>
    </location>
</feature>
<sequence length="232" mass="25178">MRRTLAAGGLLTCLLAAVPSWAAEGEDGDKRASPLVSWKRSLCIYTGCFLEPLIPDVRYEWGADSKERWLLSWPVHPWASPPLDIPGPTLFVSPFIEPQLRLKPSVLRLLAGARVYVFPDTLRLGVLAEGAGLWGQDGSGGVGGVGLTFDLIERHPNTVPWTVSLVLRRAWTGEGNRTDVSFDVTVPLNMFLGSPMDSGESASRSSSNRDGNPRLRTGPSSSLFPRGSPHTM</sequence>
<dbReference type="EMBL" id="CP071090">
    <property type="protein sequence ID" value="QSQ26158.1"/>
    <property type="molecule type" value="Genomic_DNA"/>
</dbReference>
<feature type="chain" id="PRO_5047231294" description="Lipoprotein" evidence="2">
    <location>
        <begin position="23"/>
        <end position="232"/>
    </location>
</feature>
<evidence type="ECO:0008006" key="5">
    <source>
        <dbReference type="Google" id="ProtNLM"/>
    </source>
</evidence>
<keyword evidence="4" id="KW-1185">Reference proteome</keyword>
<dbReference type="Proteomes" id="UP000662747">
    <property type="component" value="Chromosome"/>
</dbReference>
<reference evidence="3 4" key="1">
    <citation type="submission" date="2021-02" db="EMBL/GenBank/DDBJ databases">
        <title>De Novo genome assembly of isolated myxobacteria.</title>
        <authorList>
            <person name="Stevens D.C."/>
        </authorList>
    </citation>
    <scope>NUCLEOTIDE SEQUENCE [LARGE SCALE GENOMIC DNA]</scope>
    <source>
        <strain evidence="4">SCPEA02</strain>
    </source>
</reference>
<keyword evidence="2" id="KW-0732">Signal</keyword>
<evidence type="ECO:0000256" key="2">
    <source>
        <dbReference type="SAM" id="SignalP"/>
    </source>
</evidence>
<feature type="region of interest" description="Disordered" evidence="1">
    <location>
        <begin position="195"/>
        <end position="232"/>
    </location>
</feature>